<dbReference type="PROSITE" id="PS50887">
    <property type="entry name" value="GGDEF"/>
    <property type="match status" value="1"/>
</dbReference>
<sequence length="601" mass="66231">MTDIWFKHLSSTLANNGLTAYVWHLADDRMEWAGDTSSFFGSGSHDAPVSGQDFSHRINPQFLPERLAALHDMKEKNPVGDHLPGMRVCYKFRRADGSQIGIEETAQLFEDESGARSIRGFIRCADVADKAAPQIARPAAASVAAPERASMNFGRRHMIQKLDEWQSRHMSEGEGNNSLGYLLAAGIDRISMFNEAYGPRYTDELLEKVSQRLAQIVGPNALVQRLDGDVFCLFFPVAPHNEMAAVAKYILGNFQERPLLTSSGPAGVSLSVGGIQLDPTQKSDPAGFVVKAEMAMRSAKEQGRGCFVSYCEASDRAENNRLLISHGDQFLNALRDNRVKLAFQPIISADSREVSFHECLIRLIDEKGKIQSAGQFYPAIEKLGLSRLVDQFALRTAIHELALFPGLSLSVNVSPATLLNRAWLRGLVLALRDSPSIAKRLIIEVTESAVIDNPRSVTMVVNTLRDLGCRVALDDFGAGYTAFSQLKDLDLDIVKIDKSYVRGIGEDTNRLFVKTLQSLADGVDVETVGEGAETMGEADLLANDGIDYIQGYIYGFPQVERVWLPKDHSHRRILKGKSDHHTESDFDEDLNADMASLVTAS</sequence>
<accession>A0A7T5UGC8</accession>
<feature type="domain" description="GGDEF" evidence="2">
    <location>
        <begin position="178"/>
        <end position="312"/>
    </location>
</feature>
<dbReference type="PANTHER" id="PTHR33121">
    <property type="entry name" value="CYCLIC DI-GMP PHOSPHODIESTERASE PDEF"/>
    <property type="match status" value="1"/>
</dbReference>
<dbReference type="InterPro" id="IPR043128">
    <property type="entry name" value="Rev_trsase/Diguanyl_cyclase"/>
</dbReference>
<evidence type="ECO:0000259" key="1">
    <source>
        <dbReference type="PROSITE" id="PS50883"/>
    </source>
</evidence>
<evidence type="ECO:0000313" key="3">
    <source>
        <dbReference type="EMBL" id="QQG35185.1"/>
    </source>
</evidence>
<dbReference type="AlphaFoldDB" id="A0A7T5UGC8"/>
<dbReference type="Pfam" id="PF00563">
    <property type="entry name" value="EAL"/>
    <property type="match status" value="1"/>
</dbReference>
<dbReference type="Proteomes" id="UP000595362">
    <property type="component" value="Chromosome"/>
</dbReference>
<evidence type="ECO:0000313" key="4">
    <source>
        <dbReference type="Proteomes" id="UP000595362"/>
    </source>
</evidence>
<dbReference type="CDD" id="cd01949">
    <property type="entry name" value="GGDEF"/>
    <property type="match status" value="1"/>
</dbReference>
<dbReference type="PROSITE" id="PS50883">
    <property type="entry name" value="EAL"/>
    <property type="match status" value="1"/>
</dbReference>
<organism evidence="3 4">
    <name type="scientific">Micavibrio aeruginosavorus</name>
    <dbReference type="NCBI Taxonomy" id="349221"/>
    <lineage>
        <taxon>Bacteria</taxon>
        <taxon>Pseudomonadati</taxon>
        <taxon>Bdellovibrionota</taxon>
        <taxon>Bdellovibrionia</taxon>
        <taxon>Bdellovibrionales</taxon>
        <taxon>Pseudobdellovibrionaceae</taxon>
        <taxon>Micavibrio</taxon>
    </lineage>
</organism>
<feature type="domain" description="EAL" evidence="1">
    <location>
        <begin position="323"/>
        <end position="571"/>
    </location>
</feature>
<dbReference type="CDD" id="cd01948">
    <property type="entry name" value="EAL"/>
    <property type="match status" value="1"/>
</dbReference>
<name>A0A7T5UGC8_9BACT</name>
<dbReference type="GO" id="GO:0071111">
    <property type="term" value="F:cyclic-guanylate-specific phosphodiesterase activity"/>
    <property type="evidence" value="ECO:0007669"/>
    <property type="project" value="InterPro"/>
</dbReference>
<evidence type="ECO:0000259" key="2">
    <source>
        <dbReference type="PROSITE" id="PS50887"/>
    </source>
</evidence>
<dbReference type="SUPFAM" id="SSF141868">
    <property type="entry name" value="EAL domain-like"/>
    <property type="match status" value="1"/>
</dbReference>
<dbReference type="InterPro" id="IPR035919">
    <property type="entry name" value="EAL_sf"/>
</dbReference>
<dbReference type="InterPro" id="IPR001633">
    <property type="entry name" value="EAL_dom"/>
</dbReference>
<dbReference type="InterPro" id="IPR029787">
    <property type="entry name" value="Nucleotide_cyclase"/>
</dbReference>
<proteinExistence type="predicted"/>
<dbReference type="PANTHER" id="PTHR33121:SF79">
    <property type="entry name" value="CYCLIC DI-GMP PHOSPHODIESTERASE PDED-RELATED"/>
    <property type="match status" value="1"/>
</dbReference>
<dbReference type="NCBIfam" id="TIGR00254">
    <property type="entry name" value="GGDEF"/>
    <property type="match status" value="1"/>
</dbReference>
<reference evidence="3 4" key="1">
    <citation type="submission" date="2020-07" db="EMBL/GenBank/DDBJ databases">
        <title>Huge and variable diversity of episymbiotic CPR bacteria and DPANN archaea in groundwater ecosystems.</title>
        <authorList>
            <person name="He C.Y."/>
            <person name="Keren R."/>
            <person name="Whittaker M."/>
            <person name="Farag I.F."/>
            <person name="Doudna J."/>
            <person name="Cate J.H.D."/>
            <person name="Banfield J.F."/>
        </authorList>
    </citation>
    <scope>NUCLEOTIDE SEQUENCE [LARGE SCALE GENOMIC DNA]</scope>
    <source>
        <strain evidence="3">NC_groundwater_70_Ag_B-0.1um_54_66</strain>
    </source>
</reference>
<dbReference type="SMART" id="SM00267">
    <property type="entry name" value="GGDEF"/>
    <property type="match status" value="1"/>
</dbReference>
<dbReference type="SUPFAM" id="SSF55073">
    <property type="entry name" value="Nucleotide cyclase"/>
    <property type="match status" value="1"/>
</dbReference>
<dbReference type="Gene3D" id="3.20.20.450">
    <property type="entry name" value="EAL domain"/>
    <property type="match status" value="1"/>
</dbReference>
<dbReference type="InterPro" id="IPR000160">
    <property type="entry name" value="GGDEF_dom"/>
</dbReference>
<dbReference type="Pfam" id="PF00990">
    <property type="entry name" value="GGDEF"/>
    <property type="match status" value="1"/>
</dbReference>
<dbReference type="EMBL" id="CP066681">
    <property type="protein sequence ID" value="QQG35185.1"/>
    <property type="molecule type" value="Genomic_DNA"/>
</dbReference>
<gene>
    <name evidence="3" type="ORF">HYS17_06325</name>
</gene>
<dbReference type="Gene3D" id="3.30.70.270">
    <property type="match status" value="1"/>
</dbReference>
<dbReference type="InterPro" id="IPR050706">
    <property type="entry name" value="Cyclic-di-GMP_PDE-like"/>
</dbReference>
<protein>
    <submittedName>
        <fullName evidence="3">GGDEF domain-containing protein</fullName>
    </submittedName>
</protein>
<dbReference type="SMART" id="SM00052">
    <property type="entry name" value="EAL"/>
    <property type="match status" value="1"/>
</dbReference>